<dbReference type="OrthoDB" id="5345392at2759"/>
<proteinExistence type="predicted"/>
<keyword evidence="3" id="KW-1185">Reference proteome</keyword>
<evidence type="ECO:0000256" key="1">
    <source>
        <dbReference type="SAM" id="Phobius"/>
    </source>
</evidence>
<sequence length="138" mass="15668">MAVAAIPLGIWYSAWFSFLDFHLKKAPFISALIDTLFLPAVSVVHAFFLIPFHIIHNNKVLNHNLSHSELISEIGSLSFLDWLIYFPLQILNFAFVKSHFLKIVNVQIIDLLIDILASMVINDGLDPFTSVKNYLISL</sequence>
<feature type="transmembrane region" description="Helical" evidence="1">
    <location>
        <begin position="35"/>
        <end position="54"/>
    </location>
</feature>
<accession>E4X2W6</accession>
<keyword evidence="1" id="KW-1133">Transmembrane helix</keyword>
<feature type="transmembrane region" description="Helical" evidence="1">
    <location>
        <begin position="6"/>
        <end position="23"/>
    </location>
</feature>
<dbReference type="AlphaFoldDB" id="E4X2W6"/>
<reference evidence="2" key="1">
    <citation type="journal article" date="2010" name="Science">
        <title>Plasticity of animal genome architecture unmasked by rapid evolution of a pelagic tunicate.</title>
        <authorList>
            <person name="Denoeud F."/>
            <person name="Henriet S."/>
            <person name="Mungpakdee S."/>
            <person name="Aury J.M."/>
            <person name="Da Silva C."/>
            <person name="Brinkmann H."/>
            <person name="Mikhaleva J."/>
            <person name="Olsen L.C."/>
            <person name="Jubin C."/>
            <person name="Canestro C."/>
            <person name="Bouquet J.M."/>
            <person name="Danks G."/>
            <person name="Poulain J."/>
            <person name="Campsteijn C."/>
            <person name="Adamski M."/>
            <person name="Cross I."/>
            <person name="Yadetie F."/>
            <person name="Muffato M."/>
            <person name="Louis A."/>
            <person name="Butcher S."/>
            <person name="Tsagkogeorga G."/>
            <person name="Konrad A."/>
            <person name="Singh S."/>
            <person name="Jensen M.F."/>
            <person name="Cong E.H."/>
            <person name="Eikeseth-Otteraa H."/>
            <person name="Noel B."/>
            <person name="Anthouard V."/>
            <person name="Porcel B.M."/>
            <person name="Kachouri-Lafond R."/>
            <person name="Nishino A."/>
            <person name="Ugolini M."/>
            <person name="Chourrout P."/>
            <person name="Nishida H."/>
            <person name="Aasland R."/>
            <person name="Huzurbazar S."/>
            <person name="Westhof E."/>
            <person name="Delsuc F."/>
            <person name="Lehrach H."/>
            <person name="Reinhardt R."/>
            <person name="Weissenbach J."/>
            <person name="Roy S.W."/>
            <person name="Artiguenave F."/>
            <person name="Postlethwait J.H."/>
            <person name="Manak J.R."/>
            <person name="Thompson E.M."/>
            <person name="Jaillon O."/>
            <person name="Du Pasquier L."/>
            <person name="Boudinot P."/>
            <person name="Liberles D.A."/>
            <person name="Volff J.N."/>
            <person name="Philippe H."/>
            <person name="Lenhard B."/>
            <person name="Roest Crollius H."/>
            <person name="Wincker P."/>
            <person name="Chourrout D."/>
        </authorList>
    </citation>
    <scope>NUCLEOTIDE SEQUENCE [LARGE SCALE GENOMIC DNA]</scope>
</reference>
<organism evidence="2">
    <name type="scientific">Oikopleura dioica</name>
    <name type="common">Tunicate</name>
    <dbReference type="NCBI Taxonomy" id="34765"/>
    <lineage>
        <taxon>Eukaryota</taxon>
        <taxon>Metazoa</taxon>
        <taxon>Chordata</taxon>
        <taxon>Tunicata</taxon>
        <taxon>Appendicularia</taxon>
        <taxon>Copelata</taxon>
        <taxon>Oikopleuridae</taxon>
        <taxon>Oikopleura</taxon>
    </lineage>
</organism>
<name>E4X2W6_OIKDI</name>
<dbReference type="EMBL" id="FN653023">
    <property type="protein sequence ID" value="CBY17969.1"/>
    <property type="molecule type" value="Genomic_DNA"/>
</dbReference>
<gene>
    <name evidence="2" type="ORF">GSOID_T00017598001</name>
</gene>
<feature type="transmembrane region" description="Helical" evidence="1">
    <location>
        <begin position="74"/>
        <end position="96"/>
    </location>
</feature>
<dbReference type="InParanoid" id="E4X2W6"/>
<dbReference type="Proteomes" id="UP000001307">
    <property type="component" value="Unassembled WGS sequence"/>
</dbReference>
<evidence type="ECO:0000313" key="3">
    <source>
        <dbReference type="Proteomes" id="UP000001307"/>
    </source>
</evidence>
<keyword evidence="1" id="KW-0472">Membrane</keyword>
<evidence type="ECO:0000313" key="2">
    <source>
        <dbReference type="EMBL" id="CBY17969.1"/>
    </source>
</evidence>
<protein>
    <submittedName>
        <fullName evidence="2">Uncharacterized protein</fullName>
    </submittedName>
</protein>
<keyword evidence="1" id="KW-0812">Transmembrane</keyword>